<dbReference type="Pfam" id="PF02678">
    <property type="entry name" value="Pirin"/>
    <property type="match status" value="1"/>
</dbReference>
<comment type="similarity">
    <text evidence="1">Belongs to the pirin family.</text>
</comment>
<name>A0A3B0XFY2_9ZZZZ</name>
<dbReference type="SUPFAM" id="SSF51182">
    <property type="entry name" value="RmlC-like cupins"/>
    <property type="match status" value="1"/>
</dbReference>
<dbReference type="AlphaFoldDB" id="A0A3B0XFY2"/>
<reference evidence="3" key="1">
    <citation type="submission" date="2018-06" db="EMBL/GenBank/DDBJ databases">
        <authorList>
            <person name="Zhirakovskaya E."/>
        </authorList>
    </citation>
    <scope>NUCLEOTIDE SEQUENCE</scope>
</reference>
<dbReference type="InterPro" id="IPR012093">
    <property type="entry name" value="Pirin"/>
</dbReference>
<dbReference type="InterPro" id="IPR011051">
    <property type="entry name" value="RmlC_Cupin_sf"/>
</dbReference>
<gene>
    <name evidence="3" type="ORF">MNBD_GAMMA05-2525</name>
</gene>
<proteinExistence type="inferred from homology"/>
<evidence type="ECO:0000259" key="2">
    <source>
        <dbReference type="Pfam" id="PF02678"/>
    </source>
</evidence>
<protein>
    <submittedName>
        <fullName evidence="3">Pirin</fullName>
    </submittedName>
</protein>
<accession>A0A3B0XFY2</accession>
<feature type="domain" description="Pirin N-terminal" evidence="2">
    <location>
        <begin position="57"/>
        <end position="124"/>
    </location>
</feature>
<dbReference type="InterPro" id="IPR014710">
    <property type="entry name" value="RmlC-like_jellyroll"/>
</dbReference>
<organism evidence="3">
    <name type="scientific">hydrothermal vent metagenome</name>
    <dbReference type="NCBI Taxonomy" id="652676"/>
    <lineage>
        <taxon>unclassified sequences</taxon>
        <taxon>metagenomes</taxon>
        <taxon>ecological metagenomes</taxon>
    </lineage>
</organism>
<sequence length="224" mass="24905">MEILKRDSLIEGGFAGLKEFRLVKAPTLFGSQENRDGSWPGIGNFVYLADARFMPHGETNMHSHHEIDVISVMVDGNIKHEGSLESGKDLIRDDVQVQRAGGEGFSHNEINPDDKWNRIIQLWVLPEVAGQAADYKVYKPVTGELTRVYGGIDNDVNDFPAKTKIDVAKLRGGDIIEVDESFLTYVTRGKGLANNQSVEEGNLIRGDSIKFEAINDMQLIVIHL</sequence>
<dbReference type="PANTHER" id="PTHR43212">
    <property type="entry name" value="QUERCETIN 2,3-DIOXYGENASE"/>
    <property type="match status" value="1"/>
</dbReference>
<evidence type="ECO:0000256" key="1">
    <source>
        <dbReference type="ARBA" id="ARBA00008416"/>
    </source>
</evidence>
<dbReference type="EMBL" id="UOFE01000048">
    <property type="protein sequence ID" value="VAW55506.1"/>
    <property type="molecule type" value="Genomic_DNA"/>
</dbReference>
<dbReference type="PANTHER" id="PTHR43212:SF3">
    <property type="entry name" value="QUERCETIN 2,3-DIOXYGENASE"/>
    <property type="match status" value="1"/>
</dbReference>
<dbReference type="Gene3D" id="2.60.120.10">
    <property type="entry name" value="Jelly Rolls"/>
    <property type="match status" value="1"/>
</dbReference>
<evidence type="ECO:0000313" key="3">
    <source>
        <dbReference type="EMBL" id="VAW55506.1"/>
    </source>
</evidence>
<dbReference type="InterPro" id="IPR003829">
    <property type="entry name" value="Pirin_N_dom"/>
</dbReference>